<evidence type="ECO:0000256" key="2">
    <source>
        <dbReference type="ARBA" id="ARBA00022989"/>
    </source>
</evidence>
<dbReference type="InterPro" id="IPR029787">
    <property type="entry name" value="Nucleotide_cyclase"/>
</dbReference>
<dbReference type="Pfam" id="PF13185">
    <property type="entry name" value="GAF_2"/>
    <property type="match status" value="1"/>
</dbReference>
<dbReference type="AlphaFoldDB" id="A0A9W6SIV9"/>
<dbReference type="CDD" id="cd01949">
    <property type="entry name" value="GGDEF"/>
    <property type="match status" value="1"/>
</dbReference>
<organism evidence="7 8">
    <name type="scientific">Actinorhabdospora filicis</name>
    <dbReference type="NCBI Taxonomy" id="1785913"/>
    <lineage>
        <taxon>Bacteria</taxon>
        <taxon>Bacillati</taxon>
        <taxon>Actinomycetota</taxon>
        <taxon>Actinomycetes</taxon>
        <taxon>Micromonosporales</taxon>
        <taxon>Micromonosporaceae</taxon>
        <taxon>Actinorhabdospora</taxon>
    </lineage>
</organism>
<dbReference type="Gene3D" id="3.30.70.270">
    <property type="match status" value="1"/>
</dbReference>
<dbReference type="Gene3D" id="3.30.450.40">
    <property type="match status" value="1"/>
</dbReference>
<evidence type="ECO:0000313" key="7">
    <source>
        <dbReference type="EMBL" id="GLZ76637.1"/>
    </source>
</evidence>
<evidence type="ECO:0000256" key="3">
    <source>
        <dbReference type="SAM" id="MobiDB-lite"/>
    </source>
</evidence>
<dbReference type="InterPro" id="IPR029016">
    <property type="entry name" value="GAF-like_dom_sf"/>
</dbReference>
<evidence type="ECO:0000256" key="1">
    <source>
        <dbReference type="ARBA" id="ARBA00022692"/>
    </source>
</evidence>
<dbReference type="Proteomes" id="UP001165079">
    <property type="component" value="Unassembled WGS sequence"/>
</dbReference>
<dbReference type="GO" id="GO:0052621">
    <property type="term" value="F:diguanylate cyclase activity"/>
    <property type="evidence" value="ECO:0007669"/>
    <property type="project" value="TreeGrafter"/>
</dbReference>
<dbReference type="SMART" id="SM00304">
    <property type="entry name" value="HAMP"/>
    <property type="match status" value="1"/>
</dbReference>
<dbReference type="PROSITE" id="PS50885">
    <property type="entry name" value="HAMP"/>
    <property type="match status" value="1"/>
</dbReference>
<dbReference type="InterPro" id="IPR050469">
    <property type="entry name" value="Diguanylate_Cyclase"/>
</dbReference>
<dbReference type="EMBL" id="BSTX01000001">
    <property type="protein sequence ID" value="GLZ76637.1"/>
    <property type="molecule type" value="Genomic_DNA"/>
</dbReference>
<evidence type="ECO:0008006" key="9">
    <source>
        <dbReference type="Google" id="ProtNLM"/>
    </source>
</evidence>
<dbReference type="GO" id="GO:0005886">
    <property type="term" value="C:plasma membrane"/>
    <property type="evidence" value="ECO:0007669"/>
    <property type="project" value="TreeGrafter"/>
</dbReference>
<keyword evidence="8" id="KW-1185">Reference proteome</keyword>
<dbReference type="InterPro" id="IPR003660">
    <property type="entry name" value="HAMP_dom"/>
</dbReference>
<reference evidence="7" key="1">
    <citation type="submission" date="2023-03" db="EMBL/GenBank/DDBJ databases">
        <title>Actinorhabdospora filicis NBRC 111898.</title>
        <authorList>
            <person name="Ichikawa N."/>
            <person name="Sato H."/>
            <person name="Tonouchi N."/>
        </authorList>
    </citation>
    <scope>NUCLEOTIDE SEQUENCE</scope>
    <source>
        <strain evidence="7">NBRC 111898</strain>
    </source>
</reference>
<feature type="region of interest" description="Disordered" evidence="3">
    <location>
        <begin position="663"/>
        <end position="683"/>
    </location>
</feature>
<sequence length="683" mass="71313">MTLRARLTAAFLAVVLGPVLVGALFVGVTVTAVGANRAQERLGYGAASLRTAVDSLCTRLSAAAQTLGLLAGESGSLSQARAAEFADDVTNRGLAATVTVEDAEGETIAQNGARVHSWIDCSDGTVAPAGDGAEKGPGGTVAALAAHITIYDGDRNPVGVVRAGFPIDADLLDGFAALSGCDVTILSDPPVSSADAGAALAAKARDMEPGKPGDTADGGLIQVVAPEGGQPLRMALSTTRDLPTGLYPILLVAVAAAGILAVLAAWWLARSTTRPVTELAIAADRVAAGDLDARVPVRGGDEVAALAMTFNRMTREMQGYVQALTASRDQLRGNLGLLGDTLSSTHDLDRILEVILSTAMTATGAQAGAILLVDEDTDDPGLTLVARTHTGLPPTGMRIRVGEGLLGAIVAAGEPRRGRVTEQTPLAPSEPRCHTYIAVPFAGADVLGHGAGKPVGVLALYDRLGFDEFDDTDLSTLRTFAGQAAVAVENVLLHEEAQRLSLTDPLTGLWNYRYLKVTMDKEVERAHRFGRRTAVIAIDLDRFKEVNDTYGHPVGDRVLIELGSRITAQIREVDFAFRYGGEEFVVLLPETDRYGAIPVARRLGEAIRGCAFTIPGKDGEPERTIPVTISMGIAIFPDHGETGAAVLAAADEALYAAKAAGRDTYRVSRPAEEPAADDRTPVT</sequence>
<evidence type="ECO:0000259" key="5">
    <source>
        <dbReference type="PROSITE" id="PS50885"/>
    </source>
</evidence>
<dbReference type="SUPFAM" id="SSF158472">
    <property type="entry name" value="HAMP domain-like"/>
    <property type="match status" value="1"/>
</dbReference>
<dbReference type="SMART" id="SM00267">
    <property type="entry name" value="GGDEF"/>
    <property type="match status" value="1"/>
</dbReference>
<dbReference type="PANTHER" id="PTHR45138:SF9">
    <property type="entry name" value="DIGUANYLATE CYCLASE DGCM-RELATED"/>
    <property type="match status" value="1"/>
</dbReference>
<keyword evidence="2 4" id="KW-1133">Transmembrane helix</keyword>
<dbReference type="GO" id="GO:0007165">
    <property type="term" value="P:signal transduction"/>
    <property type="evidence" value="ECO:0007669"/>
    <property type="project" value="InterPro"/>
</dbReference>
<dbReference type="Gene3D" id="6.10.340.10">
    <property type="match status" value="1"/>
</dbReference>
<evidence type="ECO:0000313" key="8">
    <source>
        <dbReference type="Proteomes" id="UP001165079"/>
    </source>
</evidence>
<dbReference type="FunFam" id="3.30.70.270:FF:000001">
    <property type="entry name" value="Diguanylate cyclase domain protein"/>
    <property type="match status" value="1"/>
</dbReference>
<protein>
    <recommendedName>
        <fullName evidence="9">Diguanylate cyclase (GGDEF)-like protein</fullName>
    </recommendedName>
</protein>
<comment type="caution">
    <text evidence="7">The sequence shown here is derived from an EMBL/GenBank/DDBJ whole genome shotgun (WGS) entry which is preliminary data.</text>
</comment>
<dbReference type="Pfam" id="PF00672">
    <property type="entry name" value="HAMP"/>
    <property type="match status" value="1"/>
</dbReference>
<dbReference type="SUPFAM" id="SSF55073">
    <property type="entry name" value="Nucleotide cyclase"/>
    <property type="match status" value="1"/>
</dbReference>
<keyword evidence="4" id="KW-0472">Membrane</keyword>
<gene>
    <name evidence="7" type="ORF">Afil01_14440</name>
</gene>
<evidence type="ECO:0000256" key="4">
    <source>
        <dbReference type="SAM" id="Phobius"/>
    </source>
</evidence>
<dbReference type="RefSeq" id="WP_285661803.1">
    <property type="nucleotide sequence ID" value="NZ_BSTX01000001.1"/>
</dbReference>
<dbReference type="CDD" id="cd06225">
    <property type="entry name" value="HAMP"/>
    <property type="match status" value="1"/>
</dbReference>
<dbReference type="Pfam" id="PF00990">
    <property type="entry name" value="GGDEF"/>
    <property type="match status" value="1"/>
</dbReference>
<dbReference type="SUPFAM" id="SSF55781">
    <property type="entry name" value="GAF domain-like"/>
    <property type="match status" value="1"/>
</dbReference>
<dbReference type="InterPro" id="IPR003018">
    <property type="entry name" value="GAF"/>
</dbReference>
<dbReference type="PANTHER" id="PTHR45138">
    <property type="entry name" value="REGULATORY COMPONENTS OF SENSORY TRANSDUCTION SYSTEM"/>
    <property type="match status" value="1"/>
</dbReference>
<name>A0A9W6SIV9_9ACTN</name>
<dbReference type="SMART" id="SM00065">
    <property type="entry name" value="GAF"/>
    <property type="match status" value="1"/>
</dbReference>
<feature type="domain" description="GGDEF" evidence="6">
    <location>
        <begin position="531"/>
        <end position="670"/>
    </location>
</feature>
<dbReference type="InterPro" id="IPR043128">
    <property type="entry name" value="Rev_trsase/Diguanyl_cyclase"/>
</dbReference>
<dbReference type="PROSITE" id="PS50887">
    <property type="entry name" value="GGDEF"/>
    <property type="match status" value="1"/>
</dbReference>
<accession>A0A9W6SIV9</accession>
<dbReference type="GO" id="GO:1902201">
    <property type="term" value="P:negative regulation of bacterial-type flagellum-dependent cell motility"/>
    <property type="evidence" value="ECO:0007669"/>
    <property type="project" value="TreeGrafter"/>
</dbReference>
<feature type="domain" description="HAMP" evidence="5">
    <location>
        <begin position="270"/>
        <end position="322"/>
    </location>
</feature>
<evidence type="ECO:0000259" key="6">
    <source>
        <dbReference type="PROSITE" id="PS50887"/>
    </source>
</evidence>
<proteinExistence type="predicted"/>
<keyword evidence="1 4" id="KW-0812">Transmembrane</keyword>
<dbReference type="GO" id="GO:0043709">
    <property type="term" value="P:cell adhesion involved in single-species biofilm formation"/>
    <property type="evidence" value="ECO:0007669"/>
    <property type="project" value="TreeGrafter"/>
</dbReference>
<dbReference type="InterPro" id="IPR000160">
    <property type="entry name" value="GGDEF_dom"/>
</dbReference>
<dbReference type="NCBIfam" id="TIGR00254">
    <property type="entry name" value="GGDEF"/>
    <property type="match status" value="1"/>
</dbReference>
<feature type="transmembrane region" description="Helical" evidence="4">
    <location>
        <begin position="246"/>
        <end position="269"/>
    </location>
</feature>